<protein>
    <submittedName>
        <fullName evidence="3">Uncharacterized protein</fullName>
    </submittedName>
</protein>
<dbReference type="EMBL" id="KQ964255">
    <property type="protein sequence ID" value="KXJ89607.1"/>
    <property type="molecule type" value="Genomic_DNA"/>
</dbReference>
<feature type="compositionally biased region" description="Low complexity" evidence="1">
    <location>
        <begin position="737"/>
        <end position="752"/>
    </location>
</feature>
<organism evidence="3 4">
    <name type="scientific">Microdochium bolleyi</name>
    <dbReference type="NCBI Taxonomy" id="196109"/>
    <lineage>
        <taxon>Eukaryota</taxon>
        <taxon>Fungi</taxon>
        <taxon>Dikarya</taxon>
        <taxon>Ascomycota</taxon>
        <taxon>Pezizomycotina</taxon>
        <taxon>Sordariomycetes</taxon>
        <taxon>Xylariomycetidae</taxon>
        <taxon>Xylariales</taxon>
        <taxon>Microdochiaceae</taxon>
        <taxon>Microdochium</taxon>
    </lineage>
</organism>
<sequence>MADNARLNTPGHFSVTMSSQSPRAGSAMSNKRSSLPRAVSPASATASTLQNASARQSTVSQFDGGSSAPSDYEKQPRPREPTLRDDLVHKKRRTAQRPRSTGGFLLPDARPGANTRLGSSNKDADRQRSRLTGDIRRGKATMPASRSTPSPTAGLGLGVAAVDTEVDANNPGVPVIMAGTREDGTPQTTRSRASRIPSPSPRASSESLDVDSTQIVNMALNLSESRRVAARRNISAPVPPRLAPLPDSLGVGSLKQHLHQQRRTSRNISPKPNRGITPSPRQASFSSSPRIGGSSLQHTFEPEGSYTYQFSSSTLNRAQKAKEQLELMAQYRRLLQVVAPLNAQSDRSQTSLISPPATPGMSNQPGGLPGQRPPPLGRPYNPLQYIRNRKVRARERKAIDGGAQGFNDISRVTDWVDQVAVSTPLTGSSKMPYFSGAHEQTNNESQIPRPVASSAKPKRPRLDWSFDPADMLADIYWVEQDDNRALIEDRNYSKMFPSKPAKEQRPWSIQATEPFKAGPMSPSLETGPNDVRGSLQLDNDINRVGTDGSRSSARDRARQKLHEIKGTHKHSDSQHGYHDILRLGRSAASDTSDSETDRRKRERSGTLTASGRDLLEKQMRDMLAQEAAERQRTMTLDSVPETPLSPEETIDFAPPTHQNGTASRPSHVRAESYAGTHNAHYTDRWPFLHQPPGRASLDIPSHSKRSSVDHTVSQPTSPDGIHSRRGSAFIASGSEMSPSNSRPVSPSRNPLSKVRNIFRDRSRDRTEDKEIKGRPSVDQFHEDSVFTPMDVELMRAVPKDRSPSPFGHKLPSRNTGDSHKSHRSLGSIKLRGDEVFPFRNIIKGGVKLDNMVRGGVSKVTDMIWKKDSDDSSSAASSGEESDDEPRRGRRTKLYVASRDNSRRREKHFLDVMPQFKPTSESNEGRSTPSIITAPEAGFLSPTSTSKGRKSARFDQLKPPRLSVPGSPKGIPRISEEVLSADRGQIDESDIADGNTQIGLPDSHGPSSNSSRDLQNVLAGVPHALDNKKRYHSTSLSKRDSGRHWSITDRDTTPRQSQLSRSELAGVRALILSSGIKAMEITRRANEAHPLFAVDSKGPGVPWSDVSAFVPGEATTMSASQLELYPTTARVLVGSIDTSMKAFQQAATQLTSDTVPALQRRIDDLHLRIATDLIKTTQETTDDADEVSRDLVHNQRLKVQHVVEAMEKMSRNRRRRFRWFRRVVWLVVEWVLVASMWWLWAAFVIFRSVYFVVKGAWGGVRWLLWL</sequence>
<keyword evidence="2" id="KW-0812">Transmembrane</keyword>
<feature type="compositionally biased region" description="Basic and acidic residues" evidence="1">
    <location>
        <begin position="757"/>
        <end position="779"/>
    </location>
</feature>
<feature type="region of interest" description="Disordered" evidence="1">
    <location>
        <begin position="237"/>
        <end position="300"/>
    </location>
</feature>
<feature type="compositionally biased region" description="Polar residues" evidence="1">
    <location>
        <begin position="42"/>
        <end position="69"/>
    </location>
</feature>
<dbReference type="STRING" id="196109.A0A136IXG9"/>
<feature type="region of interest" description="Disordered" evidence="1">
    <location>
        <begin position="513"/>
        <end position="614"/>
    </location>
</feature>
<keyword evidence="4" id="KW-1185">Reference proteome</keyword>
<name>A0A136IXG9_9PEZI</name>
<feature type="compositionally biased region" description="Polar residues" evidence="1">
    <location>
        <begin position="342"/>
        <end position="353"/>
    </location>
</feature>
<reference evidence="4" key="1">
    <citation type="submission" date="2016-02" db="EMBL/GenBank/DDBJ databases">
        <title>Draft genome sequence of Microdochium bolleyi, a fungal endophyte of beachgrass.</title>
        <authorList>
            <consortium name="DOE Joint Genome Institute"/>
            <person name="David A.S."/>
            <person name="May G."/>
            <person name="Haridas S."/>
            <person name="Lim J."/>
            <person name="Wang M."/>
            <person name="Labutti K."/>
            <person name="Lipzen A."/>
            <person name="Barry K."/>
            <person name="Grigoriev I.V."/>
        </authorList>
    </citation>
    <scope>NUCLEOTIDE SEQUENCE [LARGE SCALE GENOMIC DNA]</scope>
    <source>
        <strain evidence="4">J235TASD1</strain>
    </source>
</reference>
<feature type="region of interest" description="Disordered" evidence="1">
    <location>
        <begin position="1027"/>
        <end position="1059"/>
    </location>
</feature>
<keyword evidence="2" id="KW-0472">Membrane</keyword>
<feature type="compositionally biased region" description="Basic residues" evidence="1">
    <location>
        <begin position="256"/>
        <end position="265"/>
    </location>
</feature>
<feature type="region of interest" description="Disordered" evidence="1">
    <location>
        <begin position="987"/>
        <end position="1013"/>
    </location>
</feature>
<feature type="region of interest" description="Disordered" evidence="1">
    <location>
        <begin position="170"/>
        <end position="209"/>
    </location>
</feature>
<feature type="region of interest" description="Disordered" evidence="1">
    <location>
        <begin position="797"/>
        <end position="826"/>
    </location>
</feature>
<evidence type="ECO:0000313" key="3">
    <source>
        <dbReference type="EMBL" id="KXJ89607.1"/>
    </source>
</evidence>
<dbReference type="OrthoDB" id="5402622at2759"/>
<feature type="compositionally biased region" description="Basic and acidic residues" evidence="1">
    <location>
        <begin position="122"/>
        <end position="137"/>
    </location>
</feature>
<evidence type="ECO:0000256" key="2">
    <source>
        <dbReference type="SAM" id="Phobius"/>
    </source>
</evidence>
<dbReference type="Proteomes" id="UP000070501">
    <property type="component" value="Unassembled WGS sequence"/>
</dbReference>
<dbReference type="InterPro" id="IPR038769">
    <property type="entry name" value="MTC4"/>
</dbReference>
<evidence type="ECO:0000313" key="4">
    <source>
        <dbReference type="Proteomes" id="UP000070501"/>
    </source>
</evidence>
<feature type="compositionally biased region" description="Polar residues" evidence="1">
    <location>
        <begin position="916"/>
        <end position="930"/>
    </location>
</feature>
<evidence type="ECO:0000256" key="1">
    <source>
        <dbReference type="SAM" id="MobiDB-lite"/>
    </source>
</evidence>
<feature type="compositionally biased region" description="Basic and acidic residues" evidence="1">
    <location>
        <begin position="1036"/>
        <end position="1052"/>
    </location>
</feature>
<dbReference type="PANTHER" id="PTHR38426">
    <property type="entry name" value="MAINTENANCE OF TELOMERE CAPPING PROTEIN 4"/>
    <property type="match status" value="1"/>
</dbReference>
<dbReference type="AlphaFoldDB" id="A0A136IXG9"/>
<feature type="compositionally biased region" description="Basic and acidic residues" evidence="1">
    <location>
        <begin position="71"/>
        <end position="88"/>
    </location>
</feature>
<feature type="compositionally biased region" description="Polar residues" evidence="1">
    <location>
        <begin position="1004"/>
        <end position="1013"/>
    </location>
</feature>
<feature type="compositionally biased region" description="Basic and acidic residues" evidence="1">
    <location>
        <begin position="552"/>
        <end position="582"/>
    </location>
</feature>
<dbReference type="PANTHER" id="PTHR38426:SF1">
    <property type="entry name" value="MAINTENANCE OF TELOMERE CAPPING PROTEIN 4"/>
    <property type="match status" value="1"/>
</dbReference>
<accession>A0A136IXG9</accession>
<feature type="compositionally biased region" description="Polar residues" evidence="1">
    <location>
        <begin position="15"/>
        <end position="33"/>
    </location>
</feature>
<feature type="transmembrane region" description="Helical" evidence="2">
    <location>
        <begin position="1218"/>
        <end position="1238"/>
    </location>
</feature>
<keyword evidence="2" id="KW-1133">Transmembrane helix</keyword>
<feature type="compositionally biased region" description="Low complexity" evidence="1">
    <location>
        <begin position="284"/>
        <end position="295"/>
    </location>
</feature>
<dbReference type="InParanoid" id="A0A136IXG9"/>
<feature type="region of interest" description="Disordered" evidence="1">
    <location>
        <begin position="684"/>
        <end position="779"/>
    </location>
</feature>
<feature type="region of interest" description="Disordered" evidence="1">
    <location>
        <begin position="867"/>
        <end position="971"/>
    </location>
</feature>
<feature type="region of interest" description="Disordered" evidence="1">
    <location>
        <begin position="342"/>
        <end position="380"/>
    </location>
</feature>
<feature type="compositionally biased region" description="Low complexity" evidence="1">
    <location>
        <begin position="190"/>
        <end position="207"/>
    </location>
</feature>
<feature type="region of interest" description="Disordered" evidence="1">
    <location>
        <begin position="1"/>
        <end position="154"/>
    </location>
</feature>
<feature type="region of interest" description="Disordered" evidence="1">
    <location>
        <begin position="649"/>
        <end position="668"/>
    </location>
</feature>
<proteinExistence type="predicted"/>
<gene>
    <name evidence="3" type="ORF">Micbo1qcDRAFT_165734</name>
</gene>
<feature type="region of interest" description="Disordered" evidence="1">
    <location>
        <begin position="439"/>
        <end position="459"/>
    </location>
</feature>